<dbReference type="GO" id="GO:0006281">
    <property type="term" value="P:DNA repair"/>
    <property type="evidence" value="ECO:0007669"/>
    <property type="project" value="InterPro"/>
</dbReference>
<dbReference type="NCBIfam" id="TIGR03252">
    <property type="entry name" value="HhH-GPD-type base excision DNA repair protein"/>
    <property type="match status" value="1"/>
</dbReference>
<gene>
    <name evidence="1" type="ORF">JQS43_17315</name>
</gene>
<dbReference type="GO" id="GO:0003824">
    <property type="term" value="F:catalytic activity"/>
    <property type="evidence" value="ECO:0007669"/>
    <property type="project" value="InterPro"/>
</dbReference>
<dbReference type="RefSeq" id="WP_239675450.1">
    <property type="nucleotide sequence ID" value="NZ_CP070499.1"/>
</dbReference>
<dbReference type="Proteomes" id="UP000662857">
    <property type="component" value="Chromosome"/>
</dbReference>
<dbReference type="KEGG" id="nhy:JQS43_17315"/>
<dbReference type="EMBL" id="CP070499">
    <property type="protein sequence ID" value="QSB13370.1"/>
    <property type="molecule type" value="Genomic_DNA"/>
</dbReference>
<evidence type="ECO:0000313" key="1">
    <source>
        <dbReference type="EMBL" id="QSB13370.1"/>
    </source>
</evidence>
<reference evidence="1" key="1">
    <citation type="submission" date="2021-02" db="EMBL/GenBank/DDBJ databases">
        <title>Natrosporangium hydrolyticum gen. nov., sp. nov, a haloalkaliphilic actinobacterium from a soda solonchak soil.</title>
        <authorList>
            <person name="Sorokin D.Y."/>
            <person name="Khijniak T.V."/>
            <person name="Zakharycheva A.P."/>
            <person name="Boueva O.V."/>
            <person name="Ariskina E.V."/>
            <person name="Hahnke R.L."/>
            <person name="Bunk B."/>
            <person name="Sproer C."/>
            <person name="Schumann P."/>
            <person name="Evtushenko L.I."/>
            <person name="Kublanov I.V."/>
        </authorList>
    </citation>
    <scope>NUCLEOTIDE SEQUENCE</scope>
    <source>
        <strain evidence="1">DSM 106523</strain>
    </source>
</reference>
<organism evidence="1 2">
    <name type="scientific">Natronosporangium hydrolyticum</name>
    <dbReference type="NCBI Taxonomy" id="2811111"/>
    <lineage>
        <taxon>Bacteria</taxon>
        <taxon>Bacillati</taxon>
        <taxon>Actinomycetota</taxon>
        <taxon>Actinomycetes</taxon>
        <taxon>Micromonosporales</taxon>
        <taxon>Micromonosporaceae</taxon>
        <taxon>Natronosporangium</taxon>
    </lineage>
</organism>
<proteinExistence type="predicted"/>
<protein>
    <submittedName>
        <fullName evidence="1">Fe-S cluster assembly protein HesB</fullName>
    </submittedName>
</protein>
<accession>A0A895YGR7</accession>
<dbReference type="InterPro" id="IPR017658">
    <property type="entry name" value="HhH-GPD_base_excis"/>
</dbReference>
<dbReference type="AlphaFoldDB" id="A0A895YGR7"/>
<evidence type="ECO:0000313" key="2">
    <source>
        <dbReference type="Proteomes" id="UP000662857"/>
    </source>
</evidence>
<dbReference type="SUPFAM" id="SSF48150">
    <property type="entry name" value="DNA-glycosylase"/>
    <property type="match status" value="1"/>
</dbReference>
<dbReference type="InterPro" id="IPR011257">
    <property type="entry name" value="DNA_glycosylase"/>
</dbReference>
<keyword evidence="2" id="KW-1185">Reference proteome</keyword>
<name>A0A895YGR7_9ACTN</name>
<sequence>MATVYLATEPDADELLAQDPLALLLGMLLDQQVPMEWAFVAPYRLAQRLGVTRLDAAAIAEHDPEGLIEIFATPPSLHRFPKAMAERTQRLCQTLVADYAGDPAAVWQGAESGAALIKRLTGLPGFGPQKAKIFAALLGKQFAVRPPGWREAAGPYGEDGVFRSAADITDAESLAQVRDYKKQQKAAAKAG</sequence>